<dbReference type="AlphaFoldDB" id="A0A1E5TDW2"/>
<dbReference type="Pfam" id="PF00593">
    <property type="entry name" value="TonB_dep_Rec_b-barrel"/>
    <property type="match status" value="1"/>
</dbReference>
<protein>
    <submittedName>
        <fullName evidence="14">TonB-dependent receptor</fullName>
    </submittedName>
</protein>
<dbReference type="SUPFAM" id="SSF56935">
    <property type="entry name" value="Porins"/>
    <property type="match status" value="1"/>
</dbReference>
<dbReference type="Proteomes" id="UP000095713">
    <property type="component" value="Unassembled WGS sequence"/>
</dbReference>
<evidence type="ECO:0000256" key="3">
    <source>
        <dbReference type="ARBA" id="ARBA00022452"/>
    </source>
</evidence>
<keyword evidence="15" id="KW-1185">Reference proteome</keyword>
<evidence type="ECO:0000256" key="7">
    <source>
        <dbReference type="ARBA" id="ARBA00023136"/>
    </source>
</evidence>
<dbReference type="GO" id="GO:0015344">
    <property type="term" value="F:siderophore uptake transmembrane transporter activity"/>
    <property type="evidence" value="ECO:0007669"/>
    <property type="project" value="TreeGrafter"/>
</dbReference>
<feature type="domain" description="TonB-dependent receptor plug" evidence="13">
    <location>
        <begin position="50"/>
        <end position="156"/>
    </location>
</feature>
<dbReference type="PANTHER" id="PTHR30069">
    <property type="entry name" value="TONB-DEPENDENT OUTER MEMBRANE RECEPTOR"/>
    <property type="match status" value="1"/>
</dbReference>
<feature type="domain" description="TonB-dependent receptor-like beta-barrel" evidence="12">
    <location>
        <begin position="266"/>
        <end position="668"/>
    </location>
</feature>
<evidence type="ECO:0000256" key="6">
    <source>
        <dbReference type="ARBA" id="ARBA00023077"/>
    </source>
</evidence>
<evidence type="ECO:0000256" key="2">
    <source>
        <dbReference type="ARBA" id="ARBA00022448"/>
    </source>
</evidence>
<keyword evidence="8 14" id="KW-0675">Receptor</keyword>
<gene>
    <name evidence="14" type="ORF">A8C32_12740</name>
</gene>
<sequence>MVLNKKYLSIYFSLFFSSLIFSQEVKQDPVKVNNLDEVIVTGQYNPQSIKKSVHNVIVIKREQIENQAANNLADLLNFNLNLTVIPNAQTGKSTISFFGLDSQYFNILIDNIPLVSDNGLGNNIDLTQINLDNVERIEIVEGAMGVEYGANAVSGVINIITKKTIDSTWKIQTLLQEETVSNEYAWFDEGRHIQGLNIGHNVNKNWFARAGINRNQFAGFYNDRQGESYFENDGLRGYDWLPKTQINTNALLSYRKENFNLLYKFEYFNEVINYYDAAVRANIDVQSQTSNPSATDRIFTTNRFVNNLNINGKLDSGANYDVSLSYQQQKRRLNEFNYFIITEEKSNETDEVYQSSNVFFSKGSINNLVKNDVYNFQLGYETRLIKGFDTQASGDVTQQDKEQSQNNYALFGSSEINLSDKFLLRPGLRYEYNSLFQSKLLTSISARYLMKNGFELRGNIGTSYRTPNFEELYYYFVDSNHDVQGNENLNPESGFTAFVNLKKRSWINDISLLNIIKVSYIDIQDKIDLAIVNNTPLQFQYINIDAYKLWGITSENSLKTDNWTFNLGATLQGISQIANDEVNSEDDFLYAIQLNASSTYQIKKWQTALTILLKHNGKQQNYTATGTDVNGNSLFSKTTTDAYSWLDASIKKSFFNNTIQATLGGRNLLDVTNVNVSNSANGGIHSPNNNGLLLGYGRSYYLKLLYNLKF</sequence>
<evidence type="ECO:0000259" key="13">
    <source>
        <dbReference type="Pfam" id="PF07715"/>
    </source>
</evidence>
<keyword evidence="4 10" id="KW-0812">Transmembrane</keyword>
<comment type="similarity">
    <text evidence="10 11">Belongs to the TonB-dependent receptor family.</text>
</comment>
<keyword evidence="5" id="KW-0732">Signal</keyword>
<dbReference type="Pfam" id="PF07715">
    <property type="entry name" value="Plug"/>
    <property type="match status" value="1"/>
</dbReference>
<dbReference type="GO" id="GO:0044718">
    <property type="term" value="P:siderophore transmembrane transport"/>
    <property type="evidence" value="ECO:0007669"/>
    <property type="project" value="TreeGrafter"/>
</dbReference>
<comment type="subcellular location">
    <subcellularLocation>
        <location evidence="1 10">Cell outer membrane</location>
        <topology evidence="1 10">Multi-pass membrane protein</topology>
    </subcellularLocation>
</comment>
<dbReference type="InterPro" id="IPR036942">
    <property type="entry name" value="Beta-barrel_TonB_sf"/>
</dbReference>
<dbReference type="STRING" id="1849968.A8C32_12740"/>
<dbReference type="Gene3D" id="2.170.130.10">
    <property type="entry name" value="TonB-dependent receptor, plug domain"/>
    <property type="match status" value="1"/>
</dbReference>
<dbReference type="InterPro" id="IPR037066">
    <property type="entry name" value="Plug_dom_sf"/>
</dbReference>
<dbReference type="OrthoDB" id="9764669at2"/>
<name>A0A1E5TDW2_9FLAO</name>
<comment type="caution">
    <text evidence="14">The sequence shown here is derived from an EMBL/GenBank/DDBJ whole genome shotgun (WGS) entry which is preliminary data.</text>
</comment>
<dbReference type="Gene3D" id="2.40.170.20">
    <property type="entry name" value="TonB-dependent receptor, beta-barrel domain"/>
    <property type="match status" value="1"/>
</dbReference>
<dbReference type="InterPro" id="IPR012910">
    <property type="entry name" value="Plug_dom"/>
</dbReference>
<dbReference type="EMBL" id="MDJD01000007">
    <property type="protein sequence ID" value="OEK09564.1"/>
    <property type="molecule type" value="Genomic_DNA"/>
</dbReference>
<dbReference type="GO" id="GO:0009279">
    <property type="term" value="C:cell outer membrane"/>
    <property type="evidence" value="ECO:0007669"/>
    <property type="project" value="UniProtKB-SubCell"/>
</dbReference>
<keyword evidence="3 10" id="KW-1134">Transmembrane beta strand</keyword>
<organism evidence="14 15">
    <name type="scientific">Flavivirga aquatica</name>
    <dbReference type="NCBI Taxonomy" id="1849968"/>
    <lineage>
        <taxon>Bacteria</taxon>
        <taxon>Pseudomonadati</taxon>
        <taxon>Bacteroidota</taxon>
        <taxon>Flavobacteriia</taxon>
        <taxon>Flavobacteriales</taxon>
        <taxon>Flavobacteriaceae</taxon>
        <taxon>Flavivirga</taxon>
    </lineage>
</organism>
<evidence type="ECO:0000256" key="8">
    <source>
        <dbReference type="ARBA" id="ARBA00023170"/>
    </source>
</evidence>
<evidence type="ECO:0000256" key="11">
    <source>
        <dbReference type="RuleBase" id="RU003357"/>
    </source>
</evidence>
<reference evidence="14 15" key="1">
    <citation type="submission" date="2016-05" db="EMBL/GenBank/DDBJ databases">
        <title>Draft Genome Sequence of Algibacter sp. Strain SK-16 Isolated from the Surface Water of Aburatsubo Inlet.</title>
        <authorList>
            <person name="Wong S.-K."/>
            <person name="Yoshizawa S."/>
            <person name="Nakajima Y."/>
            <person name="Ogura Y."/>
            <person name="Tetsuya H."/>
            <person name="Hamasaki K."/>
        </authorList>
    </citation>
    <scope>NUCLEOTIDE SEQUENCE [LARGE SCALE GENOMIC DNA]</scope>
    <source>
        <strain evidence="14 15">SK-16</strain>
    </source>
</reference>
<dbReference type="InterPro" id="IPR039426">
    <property type="entry name" value="TonB-dep_rcpt-like"/>
</dbReference>
<accession>A0A1E5TDW2</accession>
<evidence type="ECO:0000256" key="4">
    <source>
        <dbReference type="ARBA" id="ARBA00022692"/>
    </source>
</evidence>
<evidence type="ECO:0000256" key="9">
    <source>
        <dbReference type="ARBA" id="ARBA00023237"/>
    </source>
</evidence>
<proteinExistence type="inferred from homology"/>
<keyword evidence="7 10" id="KW-0472">Membrane</keyword>
<evidence type="ECO:0000256" key="5">
    <source>
        <dbReference type="ARBA" id="ARBA00022729"/>
    </source>
</evidence>
<dbReference type="InterPro" id="IPR000531">
    <property type="entry name" value="Beta-barrel_TonB"/>
</dbReference>
<dbReference type="PANTHER" id="PTHR30069:SF29">
    <property type="entry name" value="HEMOGLOBIN AND HEMOGLOBIN-HAPTOGLOBIN-BINDING PROTEIN 1-RELATED"/>
    <property type="match status" value="1"/>
</dbReference>
<keyword evidence="6 11" id="KW-0798">TonB box</keyword>
<keyword evidence="9 10" id="KW-0998">Cell outer membrane</keyword>
<evidence type="ECO:0000259" key="12">
    <source>
        <dbReference type="Pfam" id="PF00593"/>
    </source>
</evidence>
<evidence type="ECO:0000313" key="15">
    <source>
        <dbReference type="Proteomes" id="UP000095713"/>
    </source>
</evidence>
<dbReference type="PROSITE" id="PS52016">
    <property type="entry name" value="TONB_DEPENDENT_REC_3"/>
    <property type="match status" value="1"/>
</dbReference>
<evidence type="ECO:0000256" key="1">
    <source>
        <dbReference type="ARBA" id="ARBA00004571"/>
    </source>
</evidence>
<keyword evidence="2 10" id="KW-0813">Transport</keyword>
<evidence type="ECO:0000313" key="14">
    <source>
        <dbReference type="EMBL" id="OEK09564.1"/>
    </source>
</evidence>
<evidence type="ECO:0000256" key="10">
    <source>
        <dbReference type="PROSITE-ProRule" id="PRU01360"/>
    </source>
</evidence>